<evidence type="ECO:0000256" key="9">
    <source>
        <dbReference type="ARBA" id="ARBA00022989"/>
    </source>
</evidence>
<evidence type="ECO:0000256" key="5">
    <source>
        <dbReference type="ARBA" id="ARBA00020076"/>
    </source>
</evidence>
<dbReference type="GO" id="GO:0046872">
    <property type="term" value="F:metal ion binding"/>
    <property type="evidence" value="ECO:0007669"/>
    <property type="project" value="UniProtKB-KW"/>
</dbReference>
<keyword evidence="6" id="KW-0349">Heme</keyword>
<feature type="transmembrane region" description="Helical" evidence="13">
    <location>
        <begin position="62"/>
        <end position="81"/>
    </location>
</feature>
<gene>
    <name evidence="14" type="primary">sdhC</name>
    <name evidence="14" type="ORF">GWK16_02110</name>
</gene>
<feature type="transmembrane region" description="Helical" evidence="13">
    <location>
        <begin position="93"/>
        <end position="112"/>
    </location>
</feature>
<evidence type="ECO:0000256" key="6">
    <source>
        <dbReference type="ARBA" id="ARBA00022617"/>
    </source>
</evidence>
<dbReference type="NCBIfam" id="TIGR02970">
    <property type="entry name" value="succ_dehyd_cytB"/>
    <property type="match status" value="1"/>
</dbReference>
<evidence type="ECO:0000256" key="12">
    <source>
        <dbReference type="ARBA" id="ARBA00025912"/>
    </source>
</evidence>
<evidence type="ECO:0000313" key="14">
    <source>
        <dbReference type="EMBL" id="NMJ40018.1"/>
    </source>
</evidence>
<dbReference type="EMBL" id="JABBKX010000001">
    <property type="protein sequence ID" value="NMJ40018.1"/>
    <property type="molecule type" value="Genomic_DNA"/>
</dbReference>
<keyword evidence="8" id="KW-0479">Metal-binding</keyword>
<evidence type="ECO:0000256" key="11">
    <source>
        <dbReference type="ARBA" id="ARBA00023136"/>
    </source>
</evidence>
<comment type="cofactor">
    <cofactor evidence="1">
        <name>heme</name>
        <dbReference type="ChEBI" id="CHEBI:30413"/>
    </cofactor>
</comment>
<organism evidence="14 15">
    <name type="scientific">Neoroseomonas marina</name>
    <dbReference type="NCBI Taxonomy" id="1232220"/>
    <lineage>
        <taxon>Bacteria</taxon>
        <taxon>Pseudomonadati</taxon>
        <taxon>Pseudomonadota</taxon>
        <taxon>Alphaproteobacteria</taxon>
        <taxon>Acetobacterales</taxon>
        <taxon>Acetobacteraceae</taxon>
        <taxon>Neoroseomonas</taxon>
    </lineage>
</organism>
<dbReference type="InterPro" id="IPR039023">
    <property type="entry name" value="SdhC_prok"/>
</dbReference>
<dbReference type="Proteomes" id="UP000548582">
    <property type="component" value="Unassembled WGS sequence"/>
</dbReference>
<dbReference type="PANTHER" id="PTHR41910">
    <property type="entry name" value="SUCCINATE DEHYDROGENASE 2 MEMBRANE SUBUNIT SDHC"/>
    <property type="match status" value="1"/>
</dbReference>
<comment type="subcellular location">
    <subcellularLocation>
        <location evidence="3">Membrane</location>
    </subcellularLocation>
</comment>
<dbReference type="InterPro" id="IPR014314">
    <property type="entry name" value="Succ_DH_cytb556"/>
</dbReference>
<evidence type="ECO:0000256" key="4">
    <source>
        <dbReference type="ARBA" id="ARBA00007244"/>
    </source>
</evidence>
<keyword evidence="7 13" id="KW-0812">Transmembrane</keyword>
<dbReference type="InterPro" id="IPR000701">
    <property type="entry name" value="SuccDH_FuR_B_TM-su"/>
</dbReference>
<dbReference type="Gene3D" id="1.20.1300.10">
    <property type="entry name" value="Fumarate reductase/succinate dehydrogenase, transmembrane subunit"/>
    <property type="match status" value="1"/>
</dbReference>
<evidence type="ECO:0000256" key="13">
    <source>
        <dbReference type="SAM" id="Phobius"/>
    </source>
</evidence>
<evidence type="ECO:0000256" key="7">
    <source>
        <dbReference type="ARBA" id="ARBA00022692"/>
    </source>
</evidence>
<evidence type="ECO:0000256" key="8">
    <source>
        <dbReference type="ARBA" id="ARBA00022723"/>
    </source>
</evidence>
<comment type="function">
    <text evidence="2">Membrane-anchoring subunit of succinate dehydrogenase (SDH).</text>
</comment>
<keyword evidence="15" id="KW-1185">Reference proteome</keyword>
<evidence type="ECO:0000313" key="15">
    <source>
        <dbReference type="Proteomes" id="UP000548582"/>
    </source>
</evidence>
<accession>A0A848E9P7</accession>
<keyword evidence="9 13" id="KW-1133">Transmembrane helix</keyword>
<comment type="similarity">
    <text evidence="4">Belongs to the cytochrome b560 family.</text>
</comment>
<dbReference type="GO" id="GO:0016020">
    <property type="term" value="C:membrane"/>
    <property type="evidence" value="ECO:0007669"/>
    <property type="project" value="UniProtKB-SubCell"/>
</dbReference>
<evidence type="ECO:0000256" key="3">
    <source>
        <dbReference type="ARBA" id="ARBA00004370"/>
    </source>
</evidence>
<evidence type="ECO:0000256" key="10">
    <source>
        <dbReference type="ARBA" id="ARBA00023004"/>
    </source>
</evidence>
<dbReference type="PANTHER" id="PTHR41910:SF1">
    <property type="entry name" value="SUCCINATE DEHYDROGENASE HYDROPHOBIC MEMBRANE ANCHOR SUBUNIT"/>
    <property type="match status" value="1"/>
</dbReference>
<protein>
    <recommendedName>
        <fullName evidence="5">Succinate dehydrogenase cytochrome b556 subunit</fullName>
    </recommendedName>
</protein>
<dbReference type="RefSeq" id="WP_170052312.1">
    <property type="nucleotide sequence ID" value="NZ_JABBKX010000001.1"/>
</dbReference>
<dbReference type="GO" id="GO:0009055">
    <property type="term" value="F:electron transfer activity"/>
    <property type="evidence" value="ECO:0007669"/>
    <property type="project" value="InterPro"/>
</dbReference>
<dbReference type="Pfam" id="PF01127">
    <property type="entry name" value="Sdh_cyt"/>
    <property type="match status" value="1"/>
</dbReference>
<evidence type="ECO:0000256" key="2">
    <source>
        <dbReference type="ARBA" id="ARBA00004050"/>
    </source>
</evidence>
<keyword evidence="11 13" id="KW-0472">Membrane</keyword>
<sequence>MDLRPRSHPTYLAFVVHRVSGLLLALFLPLHFWALGTAISGEARFDGFLRWTENPLVKAAETGLVVLLAAHLAGGLRVMVLEFLGWRKRQKDMVALSAGLALLVGLLFLLNVV</sequence>
<evidence type="ECO:0000256" key="1">
    <source>
        <dbReference type="ARBA" id="ARBA00001971"/>
    </source>
</evidence>
<dbReference type="GO" id="GO:0006099">
    <property type="term" value="P:tricarboxylic acid cycle"/>
    <property type="evidence" value="ECO:0007669"/>
    <property type="project" value="InterPro"/>
</dbReference>
<dbReference type="AlphaFoldDB" id="A0A848E9P7"/>
<proteinExistence type="inferred from homology"/>
<comment type="subunit">
    <text evidence="12">Part of an enzyme complex containing four subunits: a flavoprotein, an iron-sulfur protein, plus two membrane-anchoring proteins, SdhC and SdhD. The complex can form homotrimers.</text>
</comment>
<name>A0A848E9P7_9PROT</name>
<comment type="caution">
    <text evidence="14">The sequence shown here is derived from an EMBL/GenBank/DDBJ whole genome shotgun (WGS) entry which is preliminary data.</text>
</comment>
<dbReference type="InterPro" id="IPR034804">
    <property type="entry name" value="SQR/QFR_C/D"/>
</dbReference>
<dbReference type="SUPFAM" id="SSF81343">
    <property type="entry name" value="Fumarate reductase respiratory complex transmembrane subunits"/>
    <property type="match status" value="1"/>
</dbReference>
<keyword evidence="10" id="KW-0408">Iron</keyword>
<reference evidence="14 15" key="1">
    <citation type="submission" date="2020-03" db="EMBL/GenBank/DDBJ databases">
        <authorList>
            <person name="Sun Q."/>
        </authorList>
    </citation>
    <scope>NUCLEOTIDE SEQUENCE [LARGE SCALE GENOMIC DNA]</scope>
    <source>
        <strain evidence="14 15">JC162</strain>
    </source>
</reference>